<comment type="caution">
    <text evidence="1">The sequence shown here is derived from an EMBL/GenBank/DDBJ whole genome shotgun (WGS) entry which is preliminary data.</text>
</comment>
<accession>G9ZRQ4</accession>
<evidence type="ECO:0000313" key="1">
    <source>
        <dbReference type="EMBL" id="EHL96272.1"/>
    </source>
</evidence>
<sequence length="69" mass="8267">MSETSAADKTLLSKMEVINRYFPKQSYRTVNPIFYEKDFPKFFIPGKKRPLYPKDKVEEWIDSHIVYGF</sequence>
<dbReference type="EMBL" id="AGEY01000184">
    <property type="protein sequence ID" value="EHL96272.1"/>
    <property type="molecule type" value="Genomic_DNA"/>
</dbReference>
<evidence type="ECO:0000313" key="2">
    <source>
        <dbReference type="Proteomes" id="UP000004625"/>
    </source>
</evidence>
<name>G9ZRQ4_9LACO</name>
<proteinExistence type="predicted"/>
<reference evidence="1 2" key="1">
    <citation type="submission" date="2011-09" db="EMBL/GenBank/DDBJ databases">
        <authorList>
            <person name="Weinstock G."/>
            <person name="Sodergren E."/>
            <person name="Clifton S."/>
            <person name="Fulton L."/>
            <person name="Fulton B."/>
            <person name="Courtney L."/>
            <person name="Fronick C."/>
            <person name="Harrison M."/>
            <person name="Strong C."/>
            <person name="Farmer C."/>
            <person name="Delahaunty K."/>
            <person name="Markovic C."/>
            <person name="Hall O."/>
            <person name="Minx P."/>
            <person name="Tomlinson C."/>
            <person name="Mitreva M."/>
            <person name="Hou S."/>
            <person name="Chen J."/>
            <person name="Wollam A."/>
            <person name="Pepin K.H."/>
            <person name="Johnson M."/>
            <person name="Bhonagiri V."/>
            <person name="Zhang X."/>
            <person name="Suruliraj S."/>
            <person name="Warren W."/>
            <person name="Chinwalla A."/>
            <person name="Mardis E.R."/>
            <person name="Wilson R.K."/>
        </authorList>
    </citation>
    <scope>NUCLEOTIDE SEQUENCE [LARGE SCALE GENOMIC DNA]</scope>
    <source>
        <strain evidence="1 2">F0439</strain>
    </source>
</reference>
<dbReference type="HOGENOM" id="CLU_2770713_0_0_9"/>
<dbReference type="STRING" id="797515.HMPREF9103_02415"/>
<dbReference type="AlphaFoldDB" id="G9ZRQ4"/>
<dbReference type="RefSeq" id="WP_008214323.1">
    <property type="nucleotide sequence ID" value="NZ_JH415055.1"/>
</dbReference>
<keyword evidence="2" id="KW-1185">Reference proteome</keyword>
<dbReference type="Proteomes" id="UP000004625">
    <property type="component" value="Unassembled WGS sequence"/>
</dbReference>
<dbReference type="PATRIC" id="fig|797515.3.peg.2178"/>
<organism evidence="1 2">
    <name type="scientific">Lentilactobacillus parafarraginis F0439</name>
    <dbReference type="NCBI Taxonomy" id="797515"/>
    <lineage>
        <taxon>Bacteria</taxon>
        <taxon>Bacillati</taxon>
        <taxon>Bacillota</taxon>
        <taxon>Bacilli</taxon>
        <taxon>Lactobacillales</taxon>
        <taxon>Lactobacillaceae</taxon>
        <taxon>Lentilactobacillus</taxon>
    </lineage>
</organism>
<gene>
    <name evidence="1" type="ORF">HMPREF9103_02415</name>
</gene>
<evidence type="ECO:0008006" key="3">
    <source>
        <dbReference type="Google" id="ProtNLM"/>
    </source>
</evidence>
<protein>
    <recommendedName>
        <fullName evidence="3">DNA-binding protein</fullName>
    </recommendedName>
</protein>